<evidence type="ECO:0000256" key="2">
    <source>
        <dbReference type="SAM" id="MobiDB-lite"/>
    </source>
</evidence>
<feature type="domain" description="DJ-1/PfpI" evidence="3">
    <location>
        <begin position="8"/>
        <end position="176"/>
    </location>
</feature>
<dbReference type="PANTHER" id="PTHR42733">
    <property type="entry name" value="DJ-1 PROTEIN"/>
    <property type="match status" value="1"/>
</dbReference>
<comment type="similarity">
    <text evidence="1">Belongs to the peptidase C56 family.</text>
</comment>
<dbReference type="EMBL" id="PSNW01000012">
    <property type="protein sequence ID" value="PPE72540.1"/>
    <property type="molecule type" value="Genomic_DNA"/>
</dbReference>
<name>A0A2S5TC14_9GAMM</name>
<gene>
    <name evidence="4" type="ORF">C3942_18165</name>
</gene>
<keyword evidence="4" id="KW-0645">Protease</keyword>
<proteinExistence type="inferred from homology"/>
<dbReference type="RefSeq" id="WP_104231855.1">
    <property type="nucleotide sequence ID" value="NZ_PSNW01000012.1"/>
</dbReference>
<evidence type="ECO:0000313" key="4">
    <source>
        <dbReference type="EMBL" id="PPE72540.1"/>
    </source>
</evidence>
<protein>
    <submittedName>
        <fullName evidence="4">Protease</fullName>
    </submittedName>
</protein>
<dbReference type="InterPro" id="IPR006286">
    <property type="entry name" value="C56_PfpI-like"/>
</dbReference>
<evidence type="ECO:0000313" key="5">
    <source>
        <dbReference type="Proteomes" id="UP000238220"/>
    </source>
</evidence>
<dbReference type="GO" id="GO:0008233">
    <property type="term" value="F:peptidase activity"/>
    <property type="evidence" value="ECO:0007669"/>
    <property type="project" value="UniProtKB-KW"/>
</dbReference>
<feature type="region of interest" description="Disordered" evidence="2">
    <location>
        <begin position="177"/>
        <end position="201"/>
    </location>
</feature>
<dbReference type="InterPro" id="IPR002818">
    <property type="entry name" value="DJ-1/PfpI"/>
</dbReference>
<sequence length="201" mass="22059">MSARLEGKRVAILATDGFEQSELLEPLKALREAGARADVISPKSGRIRGWQHTDWGQEIDVDIELASADADDYDALVLPGGVMNPDHLRANRSAVQFVKDFADARKPIAAICHGPWTLIEAGAVKGRQLTSWPSLRTDLINAGARWVDEAVVTDQGLVTSRKPDDLPAFCRKMIEEIAEGPHERDPAKIRAGKQEPRAARH</sequence>
<evidence type="ECO:0000259" key="3">
    <source>
        <dbReference type="Pfam" id="PF01965"/>
    </source>
</evidence>
<accession>A0A2S5TC14</accession>
<dbReference type="Proteomes" id="UP000238220">
    <property type="component" value="Unassembled WGS sequence"/>
</dbReference>
<keyword evidence="4" id="KW-0378">Hydrolase</keyword>
<comment type="caution">
    <text evidence="4">The sequence shown here is derived from an EMBL/GenBank/DDBJ whole genome shotgun (WGS) entry which is preliminary data.</text>
</comment>
<evidence type="ECO:0000256" key="1">
    <source>
        <dbReference type="ARBA" id="ARBA00008542"/>
    </source>
</evidence>
<dbReference type="PANTHER" id="PTHR42733:SF12">
    <property type="entry name" value="PROTEINASE"/>
    <property type="match status" value="1"/>
</dbReference>
<dbReference type="Pfam" id="PF01965">
    <property type="entry name" value="DJ-1_PfpI"/>
    <property type="match status" value="1"/>
</dbReference>
<dbReference type="AlphaFoldDB" id="A0A2S5TC14"/>
<dbReference type="PROSITE" id="PS51276">
    <property type="entry name" value="PEPTIDASE_C56_PFPI"/>
    <property type="match status" value="1"/>
</dbReference>
<dbReference type="GO" id="GO:0006508">
    <property type="term" value="P:proteolysis"/>
    <property type="evidence" value="ECO:0007669"/>
    <property type="project" value="UniProtKB-KW"/>
</dbReference>
<dbReference type="InterPro" id="IPR029062">
    <property type="entry name" value="Class_I_gatase-like"/>
</dbReference>
<dbReference type="SUPFAM" id="SSF52317">
    <property type="entry name" value="Class I glutamine amidotransferase-like"/>
    <property type="match status" value="1"/>
</dbReference>
<dbReference type="OrthoDB" id="9792284at2"/>
<keyword evidence="5" id="KW-1185">Reference proteome</keyword>
<organism evidence="4 5">
    <name type="scientific">Solimonas fluminis</name>
    <dbReference type="NCBI Taxonomy" id="2086571"/>
    <lineage>
        <taxon>Bacteria</taxon>
        <taxon>Pseudomonadati</taxon>
        <taxon>Pseudomonadota</taxon>
        <taxon>Gammaproteobacteria</taxon>
        <taxon>Nevskiales</taxon>
        <taxon>Nevskiaceae</taxon>
        <taxon>Solimonas</taxon>
    </lineage>
</organism>
<dbReference type="CDD" id="cd03134">
    <property type="entry name" value="GATase1_PfpI_like"/>
    <property type="match status" value="1"/>
</dbReference>
<dbReference type="Gene3D" id="3.40.50.880">
    <property type="match status" value="1"/>
</dbReference>
<dbReference type="NCBIfam" id="TIGR01382">
    <property type="entry name" value="PfpI"/>
    <property type="match status" value="1"/>
</dbReference>
<reference evidence="4 5" key="1">
    <citation type="submission" date="2018-02" db="EMBL/GenBank/DDBJ databases">
        <title>Genome sequencing of Solimonas sp. HR-BB.</title>
        <authorList>
            <person name="Lee Y."/>
            <person name="Jeon C.O."/>
        </authorList>
    </citation>
    <scope>NUCLEOTIDE SEQUENCE [LARGE SCALE GENOMIC DNA]</scope>
    <source>
        <strain evidence="4 5">HR-BB</strain>
    </source>
</reference>